<feature type="domain" description="Methyl-CpG-binding" evidence="3">
    <location>
        <begin position="38"/>
        <end position="115"/>
    </location>
</feature>
<evidence type="ECO:0000313" key="4">
    <source>
        <dbReference type="Proteomes" id="UP000887572"/>
    </source>
</evidence>
<keyword evidence="4" id="KW-1185">Reference proteome</keyword>
<evidence type="ECO:0000313" key="5">
    <source>
        <dbReference type="WBParaSite" id="Gr19_v10_g8641.t1"/>
    </source>
</evidence>
<dbReference type="Proteomes" id="UP000887572">
    <property type="component" value="Unplaced"/>
</dbReference>
<evidence type="ECO:0000256" key="1">
    <source>
        <dbReference type="SAM" id="MobiDB-lite"/>
    </source>
</evidence>
<reference evidence="5" key="1">
    <citation type="submission" date="2022-11" db="UniProtKB">
        <authorList>
            <consortium name="WormBaseParasite"/>
        </authorList>
    </citation>
    <scope>IDENTIFICATION</scope>
</reference>
<accession>A0A914I9W8</accession>
<protein>
    <submittedName>
        <fullName evidence="5">Methyl-CpG binding protein 2/3 C-terminal domain-containing protein</fullName>
    </submittedName>
</protein>
<dbReference type="GO" id="GO:0005634">
    <property type="term" value="C:nucleus"/>
    <property type="evidence" value="ECO:0007669"/>
    <property type="project" value="UniProtKB-ARBA"/>
</dbReference>
<proteinExistence type="predicted"/>
<feature type="domain" description="Methyl-CpG binding protein 2/3 C-terminal" evidence="2">
    <location>
        <begin position="136"/>
        <end position="224"/>
    </location>
</feature>
<evidence type="ECO:0000259" key="3">
    <source>
        <dbReference type="Pfam" id="PF16564"/>
    </source>
</evidence>
<feature type="region of interest" description="Disordered" evidence="1">
    <location>
        <begin position="1"/>
        <end position="100"/>
    </location>
</feature>
<organism evidence="4 5">
    <name type="scientific">Globodera rostochiensis</name>
    <name type="common">Golden nematode worm</name>
    <name type="synonym">Heterodera rostochiensis</name>
    <dbReference type="NCBI Taxonomy" id="31243"/>
    <lineage>
        <taxon>Eukaryota</taxon>
        <taxon>Metazoa</taxon>
        <taxon>Ecdysozoa</taxon>
        <taxon>Nematoda</taxon>
        <taxon>Chromadorea</taxon>
        <taxon>Rhabditida</taxon>
        <taxon>Tylenchina</taxon>
        <taxon>Tylenchomorpha</taxon>
        <taxon>Tylenchoidea</taxon>
        <taxon>Heteroderidae</taxon>
        <taxon>Heteroderinae</taxon>
        <taxon>Globodera</taxon>
    </lineage>
</organism>
<dbReference type="Pfam" id="PF16564">
    <property type="entry name" value="MBDa"/>
    <property type="match status" value="1"/>
</dbReference>
<name>A0A914I9W8_GLORO</name>
<dbReference type="InterPro" id="IPR025884">
    <property type="entry name" value="MeCpG-bd_2/3_C_dom"/>
</dbReference>
<sequence length="232" mass="25844">MDKFSLKMGRTKCVESSLVLRGSGKSGGARGSKDARGAQHIQQSKTGFDGRAEAPMRKTATAFRQPVTLVHTTSRRSQKAPDKQQANSATKSESGDRAEKGRQAFWAKSLEGIRAMVPLRLADKFSAEDDLNIEQRMELPQKIETMVPTMSEGAATATFCSSLHTSEQNGFEVVGQQATRKQIEENPFEALKFAQPFVQIPTITDQDILAQERRVLDARRRLQELRKSFMIK</sequence>
<dbReference type="Pfam" id="PF14048">
    <property type="entry name" value="MBD_C"/>
    <property type="match status" value="1"/>
</dbReference>
<dbReference type="AlphaFoldDB" id="A0A914I9W8"/>
<dbReference type="WBParaSite" id="Gr19_v10_g8641.t1">
    <property type="protein sequence ID" value="Gr19_v10_g8641.t1"/>
    <property type="gene ID" value="Gr19_v10_g8641"/>
</dbReference>
<dbReference type="InterPro" id="IPR032343">
    <property type="entry name" value="MBD2/MBD3_p55-bd"/>
</dbReference>
<evidence type="ECO:0000259" key="2">
    <source>
        <dbReference type="Pfam" id="PF14048"/>
    </source>
</evidence>